<protein>
    <submittedName>
        <fullName evidence="1">Uncharacterized protein</fullName>
    </submittedName>
</protein>
<dbReference type="RefSeq" id="WP_103154031.1">
    <property type="nucleotide sequence ID" value="NZ_CP026108.1"/>
</dbReference>
<dbReference type="GeneID" id="55535678"/>
<evidence type="ECO:0000313" key="1">
    <source>
        <dbReference type="EMBL" id="AUT75725.1"/>
    </source>
</evidence>
<dbReference type="AlphaFoldDB" id="A0AAN1JKJ9"/>
<dbReference type="EMBL" id="CP026108">
    <property type="protein sequence ID" value="AUT75725.1"/>
    <property type="molecule type" value="Genomic_DNA"/>
</dbReference>
<gene>
    <name evidence="1" type="ORF">C2L64_46200</name>
</gene>
<organism evidence="1 2">
    <name type="scientific">Paraburkholderia hospita</name>
    <dbReference type="NCBI Taxonomy" id="169430"/>
    <lineage>
        <taxon>Bacteria</taxon>
        <taxon>Pseudomonadati</taxon>
        <taxon>Pseudomonadota</taxon>
        <taxon>Betaproteobacteria</taxon>
        <taxon>Burkholderiales</taxon>
        <taxon>Burkholderiaceae</taxon>
        <taxon>Paraburkholderia</taxon>
    </lineage>
</organism>
<dbReference type="KEGG" id="phs:C2L64_46200"/>
<accession>A0AAN1JKJ9</accession>
<dbReference type="Proteomes" id="UP000236649">
    <property type="component" value="Chromosome 4"/>
</dbReference>
<evidence type="ECO:0000313" key="2">
    <source>
        <dbReference type="Proteomes" id="UP000236649"/>
    </source>
</evidence>
<sequence>MSKIERYWEAVKKRVDGGERIDDEIASVWDERAVGSGVREDEGAGNCSDSAVAGTAGTAACRSVPNYYFYRSIRHRRRKPQDDWGIFIISGGRDDVASLFRDAFGSESEARDKADEFLTVCGTAHYRFDVYAMSCEAILGRWLYLPFQKESESAGAVRFEDVYVVACAMEWAARNGVTDAVGKVIDKWTSDTRGRQFSARRLGAYLSTALLDNYASVVRGLRFDQAEWVSTIPRELELGCPPSVSLVRELPCSHEPTGEPLSAEQWFQRWGVSKYERGERGGWVVNQDLWVVGEIFENGRFPLRIEEVHGDFVCVDTNISSFWQTLPGRVTGNVNLSSNRHIKRLSAEQDQPGAGNDGLHGLRPDVSIEGFELCISVDSEPAHSVPTHVLSLFKIRNLQRLVATYHETRESSRPITWVEIVNEYLHEGKSGMMRCQTELIKAGFKDQAKL</sequence>
<proteinExistence type="predicted"/>
<name>A0AAN1JKJ9_9BURK</name>
<reference evidence="1 2" key="1">
    <citation type="submission" date="2018-01" db="EMBL/GenBank/DDBJ databases">
        <title>Species boundaries and ecological features among Paraburkholderia terrae DSMZ17804T, P. hospita DSMZ17164T and P. caribensis DSMZ13236T.</title>
        <authorList>
            <person name="Pratama A.A."/>
        </authorList>
    </citation>
    <scope>NUCLEOTIDE SEQUENCE [LARGE SCALE GENOMIC DNA]</scope>
    <source>
        <strain evidence="1 2">DSM 17164</strain>
    </source>
</reference>